<feature type="binding site" evidence="11">
    <location>
        <position position="135"/>
    </location>
    <ligand>
        <name>S-adenosyl-L-methionine</name>
        <dbReference type="ChEBI" id="CHEBI:59789"/>
    </ligand>
</feature>
<comment type="catalytic activity">
    <reaction evidence="8">
        <text>N-terminal L-seryl-L-prolyl-L-lysyl-[protein] + 3 S-adenosyl-L-methionine = N-terminal N,N,N-trimethyl-L-seryl-L-prolyl-L-lysyl-[protein] + 3 S-adenosyl-L-homocysteine + 3 H(+)</text>
        <dbReference type="Rhea" id="RHEA:54724"/>
        <dbReference type="Rhea" id="RHEA-COMP:13789"/>
        <dbReference type="Rhea" id="RHEA-COMP:13973"/>
        <dbReference type="ChEBI" id="CHEBI:15378"/>
        <dbReference type="ChEBI" id="CHEBI:57856"/>
        <dbReference type="ChEBI" id="CHEBI:59789"/>
        <dbReference type="ChEBI" id="CHEBI:138061"/>
        <dbReference type="ChEBI" id="CHEBI:138317"/>
        <dbReference type="EC" id="2.1.1.244"/>
    </reaction>
</comment>
<dbReference type="Gene3D" id="3.40.50.150">
    <property type="entry name" value="Vaccinia Virus protein VP39"/>
    <property type="match status" value="1"/>
</dbReference>
<dbReference type="PIRSF" id="PIRSF016958">
    <property type="entry name" value="DUF858_MeTrfase_lik"/>
    <property type="match status" value="1"/>
</dbReference>
<dbReference type="GO" id="GO:0032259">
    <property type="term" value="P:methylation"/>
    <property type="evidence" value="ECO:0007669"/>
    <property type="project" value="UniProtKB-KW"/>
</dbReference>
<dbReference type="AlphaFoldDB" id="A0ABD3WEM6"/>
<dbReference type="PANTHER" id="PTHR12753:SF0">
    <property type="entry name" value="ALPHA N-TERMINAL PROTEIN METHYLTRANSFERASE 1"/>
    <property type="match status" value="1"/>
</dbReference>
<evidence type="ECO:0000256" key="10">
    <source>
        <dbReference type="ARBA" id="ARBA00048167"/>
    </source>
</evidence>
<dbReference type="InterPro" id="IPR008576">
    <property type="entry name" value="MeTrfase_NTM1"/>
</dbReference>
<keyword evidence="3" id="KW-0808">Transferase</keyword>
<dbReference type="CDD" id="cd02440">
    <property type="entry name" value="AdoMet_MTases"/>
    <property type="match status" value="1"/>
</dbReference>
<evidence type="ECO:0000256" key="4">
    <source>
        <dbReference type="ARBA" id="ARBA00022691"/>
    </source>
</evidence>
<dbReference type="Proteomes" id="UP001634394">
    <property type="component" value="Unassembled WGS sequence"/>
</dbReference>
<evidence type="ECO:0000256" key="1">
    <source>
        <dbReference type="ARBA" id="ARBA00009059"/>
    </source>
</evidence>
<dbReference type="SUPFAM" id="SSF53335">
    <property type="entry name" value="S-adenosyl-L-methionine-dependent methyltransferases"/>
    <property type="match status" value="1"/>
</dbReference>
<dbReference type="Pfam" id="PF05891">
    <property type="entry name" value="Methyltransf_PK"/>
    <property type="match status" value="1"/>
</dbReference>
<comment type="similarity">
    <text evidence="1">Belongs to the methyltransferase superfamily. NTM1 family.</text>
</comment>
<evidence type="ECO:0000256" key="11">
    <source>
        <dbReference type="PIRSR" id="PIRSR016958-1"/>
    </source>
</evidence>
<evidence type="ECO:0000256" key="5">
    <source>
        <dbReference type="ARBA" id="ARBA00039112"/>
    </source>
</evidence>
<evidence type="ECO:0000313" key="12">
    <source>
        <dbReference type="EMBL" id="KAL3872391.1"/>
    </source>
</evidence>
<proteinExistence type="inferred from homology"/>
<evidence type="ECO:0000256" key="6">
    <source>
        <dbReference type="ARBA" id="ARBA00039449"/>
    </source>
</evidence>
<dbReference type="EC" id="2.1.1.244" evidence="5"/>
<gene>
    <name evidence="12" type="ORF">ACJMK2_040320</name>
</gene>
<reference evidence="12 13" key="1">
    <citation type="submission" date="2024-11" db="EMBL/GenBank/DDBJ databases">
        <title>Chromosome-level genome assembly of the freshwater bivalve Anodonta woodiana.</title>
        <authorList>
            <person name="Chen X."/>
        </authorList>
    </citation>
    <scope>NUCLEOTIDE SEQUENCE [LARGE SCALE GENOMIC DNA]</scope>
    <source>
        <strain evidence="12">MN2024</strain>
        <tissue evidence="12">Gills</tissue>
    </source>
</reference>
<sequence length="224" mass="25234">MADEVQNSTCDFYGDAKKYWDSIPANLDGMLGGFAQISPTDIDGSKAFIRTFLTVGGGKTKNIRALDCGAGIGRITKRLLLPTFKYVDMVELSQHFLDAAAQFIGSDISRVERRICCGLQDFNPEKGRYDVIWCQWVLGHLKDDDLVDFFRRCKTGLTPEGLIVIKENFTSADSKDFDSDDSSYTRPKELLIELINKSGLRILQQQKQKGFPKGLYDVYMFALQ</sequence>
<evidence type="ECO:0000256" key="8">
    <source>
        <dbReference type="ARBA" id="ARBA00047306"/>
    </source>
</evidence>
<organism evidence="12 13">
    <name type="scientific">Sinanodonta woodiana</name>
    <name type="common">Chinese pond mussel</name>
    <name type="synonym">Anodonta woodiana</name>
    <dbReference type="NCBI Taxonomy" id="1069815"/>
    <lineage>
        <taxon>Eukaryota</taxon>
        <taxon>Metazoa</taxon>
        <taxon>Spiralia</taxon>
        <taxon>Lophotrochozoa</taxon>
        <taxon>Mollusca</taxon>
        <taxon>Bivalvia</taxon>
        <taxon>Autobranchia</taxon>
        <taxon>Heteroconchia</taxon>
        <taxon>Palaeoheterodonta</taxon>
        <taxon>Unionida</taxon>
        <taxon>Unionoidea</taxon>
        <taxon>Unionidae</taxon>
        <taxon>Unioninae</taxon>
        <taxon>Sinanodonta</taxon>
    </lineage>
</organism>
<keyword evidence="2" id="KW-0489">Methyltransferase</keyword>
<feature type="binding site" evidence="11">
    <location>
        <position position="69"/>
    </location>
    <ligand>
        <name>S-adenosyl-L-methionine</name>
        <dbReference type="ChEBI" id="CHEBI:59789"/>
    </ligand>
</feature>
<comment type="caution">
    <text evidence="12">The sequence shown here is derived from an EMBL/GenBank/DDBJ whole genome shotgun (WGS) entry which is preliminary data.</text>
</comment>
<dbReference type="PANTHER" id="PTHR12753">
    <property type="entry name" value="AD-003 - RELATED"/>
    <property type="match status" value="1"/>
</dbReference>
<comment type="catalytic activity">
    <reaction evidence="10">
        <text>N-terminal L-alanyl-L-prolyl-L-lysyl-[protein] + 3 S-adenosyl-L-methionine = N-terminal N,N,N-trimethyl-L-alanyl-L-prolyl-L-lysyl-[protein] + 3 S-adenosyl-L-homocysteine + 3 H(+)</text>
        <dbReference type="Rhea" id="RHEA:54712"/>
        <dbReference type="Rhea" id="RHEA-COMP:13785"/>
        <dbReference type="Rhea" id="RHEA-COMP:13971"/>
        <dbReference type="ChEBI" id="CHEBI:15378"/>
        <dbReference type="ChEBI" id="CHEBI:57856"/>
        <dbReference type="ChEBI" id="CHEBI:59789"/>
        <dbReference type="ChEBI" id="CHEBI:138057"/>
        <dbReference type="ChEBI" id="CHEBI:138315"/>
        <dbReference type="EC" id="2.1.1.244"/>
    </reaction>
</comment>
<dbReference type="GO" id="GO:0071885">
    <property type="term" value="F:N-terminal protein N-methyltransferase activity"/>
    <property type="evidence" value="ECO:0007669"/>
    <property type="project" value="UniProtKB-EC"/>
</dbReference>
<feature type="binding site" evidence="11">
    <location>
        <begin position="119"/>
        <end position="120"/>
    </location>
    <ligand>
        <name>S-adenosyl-L-methionine</name>
        <dbReference type="ChEBI" id="CHEBI:59789"/>
    </ligand>
</feature>
<accession>A0ABD3WEM6</accession>
<dbReference type="EMBL" id="JBJQND010000007">
    <property type="protein sequence ID" value="KAL3872391.1"/>
    <property type="molecule type" value="Genomic_DNA"/>
</dbReference>
<dbReference type="FunFam" id="3.40.50.150:FF:000025">
    <property type="entry name" value="N-terminal Xaa-Pro-Lys N-methyltransferase 1"/>
    <property type="match status" value="1"/>
</dbReference>
<protein>
    <recommendedName>
        <fullName evidence="6">Alpha N-terminal protein methyltransferase 1</fullName>
        <ecNumber evidence="5">2.1.1.244</ecNumber>
    </recommendedName>
    <alternativeName>
        <fullName evidence="7">X-Pro-Lys N-terminal protein methyltransferase 1</fullName>
    </alternativeName>
</protein>
<evidence type="ECO:0000313" key="13">
    <source>
        <dbReference type="Proteomes" id="UP001634394"/>
    </source>
</evidence>
<evidence type="ECO:0000256" key="3">
    <source>
        <dbReference type="ARBA" id="ARBA00022679"/>
    </source>
</evidence>
<evidence type="ECO:0000256" key="7">
    <source>
        <dbReference type="ARBA" id="ARBA00043129"/>
    </source>
</evidence>
<comment type="catalytic activity">
    <reaction evidence="9">
        <text>N-terminal L-prolyl-L-prolyl-L-lysyl-[protein] + 2 S-adenosyl-L-methionine = N-terminal N,N-dimethyl-L-prolyl-L-prolyl-L-lysyl-[protein] + 2 S-adenosyl-L-homocysteine + 2 H(+)</text>
        <dbReference type="Rhea" id="RHEA:54736"/>
        <dbReference type="Rhea" id="RHEA-COMP:13787"/>
        <dbReference type="Rhea" id="RHEA-COMP:13974"/>
        <dbReference type="ChEBI" id="CHEBI:15378"/>
        <dbReference type="ChEBI" id="CHEBI:57856"/>
        <dbReference type="ChEBI" id="CHEBI:59789"/>
        <dbReference type="ChEBI" id="CHEBI:138059"/>
        <dbReference type="ChEBI" id="CHEBI:138318"/>
        <dbReference type="EC" id="2.1.1.244"/>
    </reaction>
</comment>
<keyword evidence="13" id="KW-1185">Reference proteome</keyword>
<name>A0ABD3WEM6_SINWO</name>
<evidence type="ECO:0000256" key="2">
    <source>
        <dbReference type="ARBA" id="ARBA00022603"/>
    </source>
</evidence>
<keyword evidence="4 11" id="KW-0949">S-adenosyl-L-methionine</keyword>
<evidence type="ECO:0000256" key="9">
    <source>
        <dbReference type="ARBA" id="ARBA00047885"/>
    </source>
</evidence>
<feature type="binding site" evidence="11">
    <location>
        <position position="74"/>
    </location>
    <ligand>
        <name>S-adenosyl-L-methionine</name>
        <dbReference type="ChEBI" id="CHEBI:59789"/>
    </ligand>
</feature>
<dbReference type="InterPro" id="IPR029063">
    <property type="entry name" value="SAM-dependent_MTases_sf"/>
</dbReference>